<protein>
    <recommendedName>
        <fullName evidence="4">F-box domain-containing protein</fullName>
    </recommendedName>
</protein>
<dbReference type="Gene3D" id="3.80.10.10">
    <property type="entry name" value="Ribonuclease Inhibitor"/>
    <property type="match status" value="1"/>
</dbReference>
<dbReference type="Proteomes" id="UP000193067">
    <property type="component" value="Unassembled WGS sequence"/>
</dbReference>
<dbReference type="AlphaFoldDB" id="A0A1Y2IBF0"/>
<dbReference type="OrthoDB" id="2750697at2759"/>
<feature type="compositionally biased region" description="Polar residues" evidence="1">
    <location>
        <begin position="600"/>
        <end position="610"/>
    </location>
</feature>
<evidence type="ECO:0000256" key="1">
    <source>
        <dbReference type="SAM" id="MobiDB-lite"/>
    </source>
</evidence>
<reference evidence="2 3" key="1">
    <citation type="journal article" date="2015" name="Biotechnol. Biofuels">
        <title>Enhanced degradation of softwood versus hardwood by the white-rot fungus Pycnoporus coccineus.</title>
        <authorList>
            <person name="Couturier M."/>
            <person name="Navarro D."/>
            <person name="Chevret D."/>
            <person name="Henrissat B."/>
            <person name="Piumi F."/>
            <person name="Ruiz-Duenas F.J."/>
            <person name="Martinez A.T."/>
            <person name="Grigoriev I.V."/>
            <person name="Riley R."/>
            <person name="Lipzen A."/>
            <person name="Berrin J.G."/>
            <person name="Master E.R."/>
            <person name="Rosso M.N."/>
        </authorList>
    </citation>
    <scope>NUCLEOTIDE SEQUENCE [LARGE SCALE GENOMIC DNA]</scope>
    <source>
        <strain evidence="2 3">BRFM310</strain>
    </source>
</reference>
<gene>
    <name evidence="2" type="ORF">PYCCODRAFT_1397131</name>
</gene>
<dbReference type="EMBL" id="KZ084138">
    <property type="protein sequence ID" value="OSC98449.1"/>
    <property type="molecule type" value="Genomic_DNA"/>
</dbReference>
<name>A0A1Y2IBF0_TRAC3</name>
<accession>A0A1Y2IBF0</accession>
<feature type="compositionally biased region" description="Basic residues" evidence="1">
    <location>
        <begin position="625"/>
        <end position="635"/>
    </location>
</feature>
<sequence>MAGNIPLCHDVVAQIAEHLSPGNEPLSFTSAQDPHLMKKRLKCQQTLARLAQASRAVSSLALDVLWRHVDDIRYLLRVFPACDDDSKQQGFRDLVSEPDWARFQTYAVRVRSLYLGYTSNIHANVWIILARLAGGDPLIPNLERLTGFVVDESSICQTILLSPTIRELELVISQTANAGVVRMLMDSAQSTFFTLDRLTISHACRRYTSQPPMVQFWTFTQLQTLRVTHEVSLTIDELQAFAAFPNLRCLDLKLELVADVDPSSIPPFAQLRDLSLSGEVANIAKFVASTSLPALNSVALSCPVLCADGSTSGPPGRNTMNTWSDFLPMSIRQFRLSVTCTCDSQHHRSKLGNLLERLRLLTELRGLHLTFTPGILPSHMLPNDKLFSLRDAWPELRALKVGTLEGAERRNDHHNSGYRRRYRSISWERRRHERIPRHEPSSPTLSSLAAFANGHPHLRILEVPSLDLRAIPILDQVPILGHALREFRVEKLVFGAPVFECALVLNLLFPHLDLRNARTTTGASTDSDQRDQLLLDGILLGLQAGRTGSHWVHAATLGEYNADALLPTQRHNVRQQLEPAGQNEDSEVELSYIDGGVTPSPYTSHQSVSSDRGYRDRFASYSPVRGRRGVRRLAGGRHSPSYSNED</sequence>
<proteinExistence type="predicted"/>
<feature type="region of interest" description="Disordered" evidence="1">
    <location>
        <begin position="596"/>
        <end position="646"/>
    </location>
</feature>
<keyword evidence="3" id="KW-1185">Reference proteome</keyword>
<dbReference type="STRING" id="1353009.A0A1Y2IBF0"/>
<dbReference type="InterPro" id="IPR032675">
    <property type="entry name" value="LRR_dom_sf"/>
</dbReference>
<evidence type="ECO:0000313" key="2">
    <source>
        <dbReference type="EMBL" id="OSC98449.1"/>
    </source>
</evidence>
<organism evidence="2 3">
    <name type="scientific">Trametes coccinea (strain BRFM310)</name>
    <name type="common">Pycnoporus coccineus</name>
    <dbReference type="NCBI Taxonomy" id="1353009"/>
    <lineage>
        <taxon>Eukaryota</taxon>
        <taxon>Fungi</taxon>
        <taxon>Dikarya</taxon>
        <taxon>Basidiomycota</taxon>
        <taxon>Agaricomycotina</taxon>
        <taxon>Agaricomycetes</taxon>
        <taxon>Polyporales</taxon>
        <taxon>Polyporaceae</taxon>
        <taxon>Trametes</taxon>
    </lineage>
</organism>
<evidence type="ECO:0008006" key="4">
    <source>
        <dbReference type="Google" id="ProtNLM"/>
    </source>
</evidence>
<dbReference type="SUPFAM" id="SSF52047">
    <property type="entry name" value="RNI-like"/>
    <property type="match status" value="1"/>
</dbReference>
<evidence type="ECO:0000313" key="3">
    <source>
        <dbReference type="Proteomes" id="UP000193067"/>
    </source>
</evidence>